<dbReference type="EMBL" id="FOGQ01000002">
    <property type="protein sequence ID" value="SER62688.1"/>
    <property type="molecule type" value="Genomic_DNA"/>
</dbReference>
<gene>
    <name evidence="3" type="ORF">SAMN05661109_00633</name>
</gene>
<evidence type="ECO:0000313" key="3">
    <source>
        <dbReference type="EMBL" id="SER62688.1"/>
    </source>
</evidence>
<dbReference type="InterPro" id="IPR041682">
    <property type="entry name" value="AAA_14"/>
</dbReference>
<evidence type="ECO:0000259" key="1">
    <source>
        <dbReference type="Pfam" id="PF13173"/>
    </source>
</evidence>
<dbReference type="SUPFAM" id="SSF52540">
    <property type="entry name" value="P-loop containing nucleoside triphosphate hydrolases"/>
    <property type="match status" value="1"/>
</dbReference>
<dbReference type="InterPro" id="IPR011335">
    <property type="entry name" value="Restrct_endonuc-II-like"/>
</dbReference>
<dbReference type="RefSeq" id="WP_092256049.1">
    <property type="nucleotide sequence ID" value="NZ_CP047199.1"/>
</dbReference>
<organism evidence="3 4">
    <name type="scientific">Corynebacterium cystitidis DSM 20524</name>
    <dbReference type="NCBI Taxonomy" id="1121357"/>
    <lineage>
        <taxon>Bacteria</taxon>
        <taxon>Bacillati</taxon>
        <taxon>Actinomycetota</taxon>
        <taxon>Actinomycetes</taxon>
        <taxon>Mycobacteriales</taxon>
        <taxon>Corynebacteriaceae</taxon>
        <taxon>Corynebacterium</taxon>
    </lineage>
</organism>
<dbReference type="AlphaFoldDB" id="A0A1H9QQH1"/>
<dbReference type="Pfam" id="PF13173">
    <property type="entry name" value="AAA_14"/>
    <property type="match status" value="1"/>
</dbReference>
<protein>
    <recommendedName>
        <fullName evidence="5">AAA+ ATPase domain-containing protein</fullName>
    </recommendedName>
</protein>
<dbReference type="STRING" id="1121357.SAMN05661109_00633"/>
<sequence length="425" mass="46635">MRIVKRELLRHSVSLAREILADSPLLVVQGARQVGKSTLLRQAFLPEEAVFTTMDDSSAATLAKADPRGFVEQSPEKTLVIDEAQRVPELALALKASIDADRRPGRFAVTGSADLLRSPGVSDSLAGRAESLHLGPLSQGEIQERTQPEDWVSWMLDGAPDLAGIKGNPDTVREAVIRGGYPEPLKRSTPARIDSWFDSYVNNLLVYDAGHIFAGSSLHLHLDKLLHLVAAQGHAELVKAKFARSLGLAESTLSQHLELLKTMYLTHELVGWGLGFSGRVTRRPKLSLHDTGLASSLTGLTVEKSRLVGGMEYFGALLEGFVAGELFKQRSWSQSRYRLYHFRERDTEIDIVVELRDGRLILVEVKSARDVNAKAWAHLSTVRKRLGRGRVAAAVVLYMGEHAAAVNLEGGPVHLLPVNSLWAHP</sequence>
<dbReference type="PANTHER" id="PTHR43566:SF2">
    <property type="entry name" value="DUF4143 DOMAIN-CONTAINING PROTEIN"/>
    <property type="match status" value="1"/>
</dbReference>
<feature type="domain" description="DUF4143" evidence="2">
    <location>
        <begin position="219"/>
        <end position="367"/>
    </location>
</feature>
<evidence type="ECO:0008006" key="5">
    <source>
        <dbReference type="Google" id="ProtNLM"/>
    </source>
</evidence>
<dbReference type="Pfam" id="PF13635">
    <property type="entry name" value="DUF4143"/>
    <property type="match status" value="1"/>
</dbReference>
<feature type="domain" description="AAA" evidence="1">
    <location>
        <begin position="24"/>
        <end position="142"/>
    </location>
</feature>
<dbReference type="InterPro" id="IPR025420">
    <property type="entry name" value="DUF4143"/>
</dbReference>
<reference evidence="4" key="1">
    <citation type="submission" date="2016-10" db="EMBL/GenBank/DDBJ databases">
        <authorList>
            <person name="Varghese N."/>
            <person name="Submissions S."/>
        </authorList>
    </citation>
    <scope>NUCLEOTIDE SEQUENCE [LARGE SCALE GENOMIC DNA]</scope>
    <source>
        <strain evidence="4">DSM 20524</strain>
    </source>
</reference>
<dbReference type="SUPFAM" id="SSF52980">
    <property type="entry name" value="Restriction endonuclease-like"/>
    <property type="match status" value="1"/>
</dbReference>
<dbReference type="InterPro" id="IPR027417">
    <property type="entry name" value="P-loop_NTPase"/>
</dbReference>
<keyword evidence="4" id="KW-1185">Reference proteome</keyword>
<dbReference type="Proteomes" id="UP000198929">
    <property type="component" value="Unassembled WGS sequence"/>
</dbReference>
<name>A0A1H9QQH1_9CORY</name>
<accession>A0A1H9QQH1</accession>
<dbReference type="PANTHER" id="PTHR43566">
    <property type="entry name" value="CONSERVED PROTEIN"/>
    <property type="match status" value="1"/>
</dbReference>
<evidence type="ECO:0000259" key="2">
    <source>
        <dbReference type="Pfam" id="PF13635"/>
    </source>
</evidence>
<proteinExistence type="predicted"/>
<evidence type="ECO:0000313" key="4">
    <source>
        <dbReference type="Proteomes" id="UP000198929"/>
    </source>
</evidence>